<dbReference type="AlphaFoldDB" id="A0A1L7X825"/>
<keyword evidence="2" id="KW-1185">Reference proteome</keyword>
<name>A0A1L7X825_9HELO</name>
<accession>A0A1L7X825</accession>
<dbReference type="STRING" id="576137.A0A1L7X825"/>
<dbReference type="Proteomes" id="UP000184330">
    <property type="component" value="Unassembled WGS sequence"/>
</dbReference>
<evidence type="ECO:0008006" key="3">
    <source>
        <dbReference type="Google" id="ProtNLM"/>
    </source>
</evidence>
<gene>
    <name evidence="1" type="ORF">PAC_11075</name>
</gene>
<dbReference type="OrthoDB" id="3045089at2759"/>
<reference evidence="1 2" key="1">
    <citation type="submission" date="2016-03" db="EMBL/GenBank/DDBJ databases">
        <authorList>
            <person name="Ploux O."/>
        </authorList>
    </citation>
    <scope>NUCLEOTIDE SEQUENCE [LARGE SCALE GENOMIC DNA]</scope>
    <source>
        <strain evidence="1 2">UAMH 11012</strain>
    </source>
</reference>
<dbReference type="EMBL" id="FJOG01000017">
    <property type="protein sequence ID" value="CZR61179.1"/>
    <property type="molecule type" value="Genomic_DNA"/>
</dbReference>
<evidence type="ECO:0000313" key="2">
    <source>
        <dbReference type="Proteomes" id="UP000184330"/>
    </source>
</evidence>
<proteinExistence type="predicted"/>
<organism evidence="1 2">
    <name type="scientific">Phialocephala subalpina</name>
    <dbReference type="NCBI Taxonomy" id="576137"/>
    <lineage>
        <taxon>Eukaryota</taxon>
        <taxon>Fungi</taxon>
        <taxon>Dikarya</taxon>
        <taxon>Ascomycota</taxon>
        <taxon>Pezizomycotina</taxon>
        <taxon>Leotiomycetes</taxon>
        <taxon>Helotiales</taxon>
        <taxon>Mollisiaceae</taxon>
        <taxon>Phialocephala</taxon>
        <taxon>Phialocephala fortinii species complex</taxon>
    </lineage>
</organism>
<dbReference type="PANTHER" id="PTHR38886:SF1">
    <property type="entry name" value="NACHT-NTPASE AND P-LOOP NTPASES N-TERMINAL DOMAIN-CONTAINING PROTEIN"/>
    <property type="match status" value="1"/>
</dbReference>
<evidence type="ECO:0000313" key="1">
    <source>
        <dbReference type="EMBL" id="CZR61179.1"/>
    </source>
</evidence>
<protein>
    <recommendedName>
        <fullName evidence="3">Fungal N-terminal domain-containing protein</fullName>
    </recommendedName>
</protein>
<sequence>MSVGFGFSVGDFILALELVGTVIDALRSNTAIIQIKNLEFEEGQYAEVVALRQAVAQCQRTIDAFWEKVKKYQPSLGGSDSSMKAQWMKIKLAVCKKEDVARFKADLVSHTESTQVLLTAVQMKKLDLQEGRQVERHKSLASHVQEGFFACMQHLSEVADQGKEFLKTTSSILKINIRIFQIVLQIQHLITNIPGQVERQQPVYMINALGKSSPFHLEFIRSAEALKSVLRANFKKYGNYSSRCCYAARDTYGRRLGPVLSSRPACGDENSVLSKGDSPVEYLCGADSVSQMYRGLWALRTT</sequence>
<dbReference type="PANTHER" id="PTHR38886">
    <property type="entry name" value="SESA DOMAIN-CONTAINING PROTEIN"/>
    <property type="match status" value="1"/>
</dbReference>